<reference evidence="2 3" key="1">
    <citation type="submission" date="2017-06" db="EMBL/GenBank/DDBJ databases">
        <title>Draft genome sequence of anaerobic fermentative bacterium Anaeromicrobium sediminis DY2726D isolated from West Pacific Ocean sediments.</title>
        <authorList>
            <person name="Zeng X."/>
        </authorList>
    </citation>
    <scope>NUCLEOTIDE SEQUENCE [LARGE SCALE GENOMIC DNA]</scope>
    <source>
        <strain evidence="2 3">DY2726D</strain>
    </source>
</reference>
<keyword evidence="1" id="KW-0472">Membrane</keyword>
<proteinExistence type="predicted"/>
<keyword evidence="1" id="KW-0812">Transmembrane</keyword>
<name>A0A267MFP1_9FIRM</name>
<evidence type="ECO:0000313" key="2">
    <source>
        <dbReference type="EMBL" id="PAB57620.1"/>
    </source>
</evidence>
<comment type="caution">
    <text evidence="2">The sequence shown here is derived from an EMBL/GenBank/DDBJ whole genome shotgun (WGS) entry which is preliminary data.</text>
</comment>
<feature type="transmembrane region" description="Helical" evidence="1">
    <location>
        <begin position="27"/>
        <end position="44"/>
    </location>
</feature>
<accession>A0A267MFP1</accession>
<gene>
    <name evidence="2" type="ORF">CCE28_18330</name>
</gene>
<dbReference type="AlphaFoldDB" id="A0A267MFP1"/>
<evidence type="ECO:0000256" key="1">
    <source>
        <dbReference type="SAM" id="Phobius"/>
    </source>
</evidence>
<keyword evidence="1" id="KW-1133">Transmembrane helix</keyword>
<dbReference type="EMBL" id="NIBG01000024">
    <property type="protein sequence ID" value="PAB57620.1"/>
    <property type="molecule type" value="Genomic_DNA"/>
</dbReference>
<sequence length="70" mass="8327">MVNNDTFLTISKEAVIILTKDGEYKKYIHHPLIALFTIYFIKIVKNRVKTVQVLEWNLHLHIYVRVLESD</sequence>
<protein>
    <submittedName>
        <fullName evidence="2">Uncharacterized protein</fullName>
    </submittedName>
</protein>
<dbReference type="Proteomes" id="UP000216024">
    <property type="component" value="Unassembled WGS sequence"/>
</dbReference>
<organism evidence="2 3">
    <name type="scientific">Anaeromicrobium sediminis</name>
    <dbReference type="NCBI Taxonomy" id="1478221"/>
    <lineage>
        <taxon>Bacteria</taxon>
        <taxon>Bacillati</taxon>
        <taxon>Bacillota</taxon>
        <taxon>Clostridia</taxon>
        <taxon>Peptostreptococcales</taxon>
        <taxon>Thermotaleaceae</taxon>
        <taxon>Anaeromicrobium</taxon>
    </lineage>
</organism>
<keyword evidence="3" id="KW-1185">Reference proteome</keyword>
<evidence type="ECO:0000313" key="3">
    <source>
        <dbReference type="Proteomes" id="UP000216024"/>
    </source>
</evidence>